<evidence type="ECO:0000313" key="2">
    <source>
        <dbReference type="WBParaSite" id="PS1159_v2.g18807.t1"/>
    </source>
</evidence>
<name>A0AC35FMB5_9BILA</name>
<organism evidence="1 2">
    <name type="scientific">Panagrolaimus sp. PS1159</name>
    <dbReference type="NCBI Taxonomy" id="55785"/>
    <lineage>
        <taxon>Eukaryota</taxon>
        <taxon>Metazoa</taxon>
        <taxon>Ecdysozoa</taxon>
        <taxon>Nematoda</taxon>
        <taxon>Chromadorea</taxon>
        <taxon>Rhabditida</taxon>
        <taxon>Tylenchina</taxon>
        <taxon>Panagrolaimomorpha</taxon>
        <taxon>Panagrolaimoidea</taxon>
        <taxon>Panagrolaimidae</taxon>
        <taxon>Panagrolaimus</taxon>
    </lineage>
</organism>
<protein>
    <submittedName>
        <fullName evidence="2">Uncharacterized protein</fullName>
    </submittedName>
</protein>
<accession>A0AC35FMB5</accession>
<proteinExistence type="predicted"/>
<dbReference type="Proteomes" id="UP000887580">
    <property type="component" value="Unplaced"/>
</dbReference>
<evidence type="ECO:0000313" key="1">
    <source>
        <dbReference type="Proteomes" id="UP000887580"/>
    </source>
</evidence>
<dbReference type="WBParaSite" id="PS1159_v2.g18807.t1">
    <property type="protein sequence ID" value="PS1159_v2.g18807.t1"/>
    <property type="gene ID" value="PS1159_v2.g18807"/>
</dbReference>
<sequence>MPKEMAQKSKRIKCSEKGQEYLDIEQNSSEDGNESNSECDNEQNSSAIQISPVRFSNQDDSILVSHINPIFEKLKALRYQAKEVMDSIGDVETYMRAAADIQEENQRLKRELERAKDEINLLKGRGTTPYNAFLPVVEKKTKRPRGNKKISLETSYTKPSTSICRSRLGTVQTEPWMFTLSDETTVTYRASDYIINEFISTLAFENCKNDIVKFSVQAIADFLRKNEFQQTVWTIAITGKTRGIMCQLPNAFIHDVVYIATVGFGADPDRSYWTENDYQKFTQALNNTTFTLRDRIAKARSDGRKRKRADSSLNENEPTVVNIEIEPMNLLNFIDEHAITDLTSENSP</sequence>
<reference evidence="2" key="1">
    <citation type="submission" date="2022-11" db="UniProtKB">
        <authorList>
            <consortium name="WormBaseParasite"/>
        </authorList>
    </citation>
    <scope>IDENTIFICATION</scope>
</reference>